<dbReference type="InterPro" id="IPR022398">
    <property type="entry name" value="Peptidase_S8_His-AS"/>
</dbReference>
<dbReference type="GO" id="GO:0046872">
    <property type="term" value="F:metal ion binding"/>
    <property type="evidence" value="ECO:0007669"/>
    <property type="project" value="UniProtKB-KW"/>
</dbReference>
<dbReference type="OrthoDB" id="27270at2157"/>
<dbReference type="Proteomes" id="UP000183275">
    <property type="component" value="Unassembled WGS sequence"/>
</dbReference>
<dbReference type="CDD" id="cd07477">
    <property type="entry name" value="Peptidases_S8_Subtilisin_subset"/>
    <property type="match status" value="1"/>
</dbReference>
<reference evidence="9" key="1">
    <citation type="submission" date="2016-10" db="EMBL/GenBank/DDBJ databases">
        <authorList>
            <person name="Varghese N."/>
        </authorList>
    </citation>
    <scope>NUCLEOTIDE SEQUENCE [LARGE SCALE GENOMIC DNA]</scope>
    <source>
        <strain evidence="9">CGMCC 1.12284</strain>
    </source>
</reference>
<accession>A0A1I0N9K9</accession>
<dbReference type="GO" id="GO:0006508">
    <property type="term" value="P:proteolysis"/>
    <property type="evidence" value="ECO:0007669"/>
    <property type="project" value="UniProtKB-KW"/>
</dbReference>
<dbReference type="Gene3D" id="3.40.50.200">
    <property type="entry name" value="Peptidase S8/S53 domain"/>
    <property type="match status" value="1"/>
</dbReference>
<keyword evidence="4" id="KW-0378">Hydrolase</keyword>
<evidence type="ECO:0000256" key="4">
    <source>
        <dbReference type="ARBA" id="ARBA00022801"/>
    </source>
</evidence>
<dbReference type="EMBL" id="FOIS01000002">
    <property type="protein sequence ID" value="SEV97681.1"/>
    <property type="molecule type" value="Genomic_DNA"/>
</dbReference>
<dbReference type="AlphaFoldDB" id="A0A1I0N9K9"/>
<dbReference type="PROSITE" id="PS51318">
    <property type="entry name" value="TAT"/>
    <property type="match status" value="1"/>
</dbReference>
<evidence type="ECO:0000256" key="6">
    <source>
        <dbReference type="PROSITE-ProRule" id="PRU01240"/>
    </source>
</evidence>
<keyword evidence="3" id="KW-0479">Metal-binding</keyword>
<evidence type="ECO:0000259" key="7">
    <source>
        <dbReference type="Pfam" id="PF00082"/>
    </source>
</evidence>
<dbReference type="PRINTS" id="PR00723">
    <property type="entry name" value="SUBTILISIN"/>
</dbReference>
<dbReference type="PROSITE" id="PS51892">
    <property type="entry name" value="SUBTILASE"/>
    <property type="match status" value="1"/>
</dbReference>
<protein>
    <submittedName>
        <fullName evidence="8">Subtilisin</fullName>
    </submittedName>
</protein>
<dbReference type="STRING" id="1202768.SAMN05216285_1463"/>
<dbReference type="PROSITE" id="PS00137">
    <property type="entry name" value="SUBTILASE_HIS"/>
    <property type="match status" value="1"/>
</dbReference>
<evidence type="ECO:0000313" key="9">
    <source>
        <dbReference type="Proteomes" id="UP000183275"/>
    </source>
</evidence>
<dbReference type="PANTHER" id="PTHR43806">
    <property type="entry name" value="PEPTIDASE S8"/>
    <property type="match status" value="1"/>
</dbReference>
<evidence type="ECO:0000256" key="1">
    <source>
        <dbReference type="ARBA" id="ARBA00011073"/>
    </source>
</evidence>
<sequence>MPDEIADIGNLSRRNILKTVGAAGLTLGGIAGATSIQAQDTGMEEQLSTLDGQDRFNVEYADERGAERAKAVAEEVIYDIDPLNTVTIEASPEGLQELSEADPIEFIEADPRYRTGLPPQEIRVHDPDGQIVPWGVDRIGAPVAHEKGIRGETSHVAVINTGIDSTHEDLSASVGEGVAFTPCQGDCDAPWDDDHGHGTHVAGTIGALDNQLGVLGVAPETTLHAAKVLNQNGIGFASDVALGILWTAVQGYDVANMSLGGPFSPLVQAAVEFASEQGVLLISSAGNEAGPVSYPASADEVLAVSATTSDDELAWFSNFGPEIELAAPGVDVLSTFPNDNYGVLSGTSMASPHVSGTGALLMALGFTAGEARTFMMETAEDIGLPPEEQGAGLVNAAAVATHLKNKQEKSKTTH</sequence>
<evidence type="ECO:0000256" key="2">
    <source>
        <dbReference type="ARBA" id="ARBA00022670"/>
    </source>
</evidence>
<dbReference type="InterPro" id="IPR000209">
    <property type="entry name" value="Peptidase_S8/S53_dom"/>
</dbReference>
<dbReference type="SUPFAM" id="SSF52743">
    <property type="entry name" value="Subtilisin-like"/>
    <property type="match status" value="1"/>
</dbReference>
<feature type="domain" description="Peptidase S8/S53" evidence="7">
    <location>
        <begin position="154"/>
        <end position="392"/>
    </location>
</feature>
<evidence type="ECO:0000313" key="8">
    <source>
        <dbReference type="EMBL" id="SEV97681.1"/>
    </source>
</evidence>
<dbReference type="InterPro" id="IPR023828">
    <property type="entry name" value="Peptidase_S8_Ser-AS"/>
</dbReference>
<comment type="caution">
    <text evidence="6">Lacks conserved residue(s) required for the propagation of feature annotation.</text>
</comment>
<dbReference type="InterPro" id="IPR050131">
    <property type="entry name" value="Peptidase_S8_subtilisin-like"/>
</dbReference>
<dbReference type="Pfam" id="PF00082">
    <property type="entry name" value="Peptidase_S8"/>
    <property type="match status" value="1"/>
</dbReference>
<dbReference type="GO" id="GO:0004252">
    <property type="term" value="F:serine-type endopeptidase activity"/>
    <property type="evidence" value="ECO:0007669"/>
    <property type="project" value="InterPro"/>
</dbReference>
<comment type="similarity">
    <text evidence="1 6">Belongs to the peptidase S8 family.</text>
</comment>
<keyword evidence="5" id="KW-0720">Serine protease</keyword>
<dbReference type="RefSeq" id="WP_049988503.1">
    <property type="nucleotide sequence ID" value="NZ_FOIS01000002.1"/>
</dbReference>
<name>A0A1I0N9K9_9EURY</name>
<keyword evidence="9" id="KW-1185">Reference proteome</keyword>
<dbReference type="PROSITE" id="PS00138">
    <property type="entry name" value="SUBTILASE_SER"/>
    <property type="match status" value="1"/>
</dbReference>
<dbReference type="InterPro" id="IPR034202">
    <property type="entry name" value="Subtilisin_Carlsberg-like"/>
</dbReference>
<keyword evidence="2" id="KW-0645">Protease</keyword>
<dbReference type="InterPro" id="IPR006311">
    <property type="entry name" value="TAT_signal"/>
</dbReference>
<evidence type="ECO:0000256" key="3">
    <source>
        <dbReference type="ARBA" id="ARBA00022723"/>
    </source>
</evidence>
<organism evidence="8 9">
    <name type="scientific">Natrinema salifodinae</name>
    <dbReference type="NCBI Taxonomy" id="1202768"/>
    <lineage>
        <taxon>Archaea</taxon>
        <taxon>Methanobacteriati</taxon>
        <taxon>Methanobacteriota</taxon>
        <taxon>Stenosarchaea group</taxon>
        <taxon>Halobacteria</taxon>
        <taxon>Halobacteriales</taxon>
        <taxon>Natrialbaceae</taxon>
        <taxon>Natrinema</taxon>
    </lineage>
</organism>
<gene>
    <name evidence="8" type="ORF">SAMN05216285_1463</name>
</gene>
<dbReference type="InterPro" id="IPR036852">
    <property type="entry name" value="Peptidase_S8/S53_dom_sf"/>
</dbReference>
<proteinExistence type="inferred from homology"/>
<dbReference type="PANTHER" id="PTHR43806:SF11">
    <property type="entry name" value="CEREVISIN-RELATED"/>
    <property type="match status" value="1"/>
</dbReference>
<evidence type="ECO:0000256" key="5">
    <source>
        <dbReference type="ARBA" id="ARBA00022825"/>
    </source>
</evidence>
<dbReference type="InterPro" id="IPR015500">
    <property type="entry name" value="Peptidase_S8_subtilisin-rel"/>
</dbReference>